<gene>
    <name evidence="1" type="ORF">Bdt_1206</name>
</gene>
<dbReference type="KEGG" id="bbat:Bdt_1206"/>
<reference evidence="1 2" key="1">
    <citation type="journal article" date="2012" name="BMC Genomics">
        <title>Genome analysis of a simultaneously predatory and prey-independent, novel Bdellovibrio bacteriovorus from the River Tiber, supports in silico predictions of both ancient and recent lateral gene transfer from diverse bacteria.</title>
        <authorList>
            <person name="Hobley L."/>
            <person name="Lerner T.R."/>
            <person name="Williams L.E."/>
            <person name="Lambert C."/>
            <person name="Till R."/>
            <person name="Milner D.S."/>
            <person name="Basford S.M."/>
            <person name="Capeness M.J."/>
            <person name="Fenton A.K."/>
            <person name="Atterbury R.J."/>
            <person name="Harris M.A."/>
            <person name="Sockett R.E."/>
        </authorList>
    </citation>
    <scope>NUCLEOTIDE SEQUENCE [LARGE SCALE GENOMIC DNA]</scope>
    <source>
        <strain evidence="1 2">Tiberius</strain>
    </source>
</reference>
<evidence type="ECO:0000313" key="1">
    <source>
        <dbReference type="EMBL" id="AFY00905.1"/>
    </source>
</evidence>
<dbReference type="HOGENOM" id="CLU_3247787_0_0_7"/>
<dbReference type="AlphaFoldDB" id="K7YW41"/>
<dbReference type="STRING" id="1069642.Bdt_1206"/>
<dbReference type="PATRIC" id="fig|1069642.3.peg.1192"/>
<dbReference type="Proteomes" id="UP000010074">
    <property type="component" value="Chromosome"/>
</dbReference>
<name>K7YW41_BDEBC</name>
<accession>K7YW41</accession>
<proteinExistence type="predicted"/>
<evidence type="ECO:0000313" key="2">
    <source>
        <dbReference type="Proteomes" id="UP000010074"/>
    </source>
</evidence>
<protein>
    <submittedName>
        <fullName evidence="1">Uncharacterized protein</fullName>
    </submittedName>
</protein>
<sequence length="42" mass="4734">MGLRADFQSNFWRGMRNLSVHAILMKQVLVVGSLTALRGFVI</sequence>
<dbReference type="EMBL" id="CP002930">
    <property type="protein sequence ID" value="AFY00905.1"/>
    <property type="molecule type" value="Genomic_DNA"/>
</dbReference>
<organism evidence="1 2">
    <name type="scientific">Bdellovibrio bacteriovorus str. Tiberius</name>
    <dbReference type="NCBI Taxonomy" id="1069642"/>
    <lineage>
        <taxon>Bacteria</taxon>
        <taxon>Pseudomonadati</taxon>
        <taxon>Bdellovibrionota</taxon>
        <taxon>Bdellovibrionia</taxon>
        <taxon>Bdellovibrionales</taxon>
        <taxon>Pseudobdellovibrionaceae</taxon>
        <taxon>Bdellovibrio</taxon>
    </lineage>
</organism>